<dbReference type="KEGG" id="bor:COCMIDRAFT_29529"/>
<proteinExistence type="predicted"/>
<accession>W6YW33</accession>
<evidence type="ECO:0000313" key="2">
    <source>
        <dbReference type="EMBL" id="EUC41750.1"/>
    </source>
</evidence>
<evidence type="ECO:0000313" key="3">
    <source>
        <dbReference type="Proteomes" id="UP000054032"/>
    </source>
</evidence>
<reference evidence="2 3" key="1">
    <citation type="journal article" date="2013" name="PLoS Genet.">
        <title>Comparative genome structure, secondary metabolite, and effector coding capacity across Cochliobolus pathogens.</title>
        <authorList>
            <person name="Condon B.J."/>
            <person name="Leng Y."/>
            <person name="Wu D."/>
            <person name="Bushley K.E."/>
            <person name="Ohm R.A."/>
            <person name="Otillar R."/>
            <person name="Martin J."/>
            <person name="Schackwitz W."/>
            <person name="Grimwood J."/>
            <person name="MohdZainudin N."/>
            <person name="Xue C."/>
            <person name="Wang R."/>
            <person name="Manning V.A."/>
            <person name="Dhillon B."/>
            <person name="Tu Z.J."/>
            <person name="Steffenson B.J."/>
            <person name="Salamov A."/>
            <person name="Sun H."/>
            <person name="Lowry S."/>
            <person name="LaButti K."/>
            <person name="Han J."/>
            <person name="Copeland A."/>
            <person name="Lindquist E."/>
            <person name="Barry K."/>
            <person name="Schmutz J."/>
            <person name="Baker S.E."/>
            <person name="Ciuffetti L.M."/>
            <person name="Grigoriev I.V."/>
            <person name="Zhong S."/>
            <person name="Turgeon B.G."/>
        </authorList>
    </citation>
    <scope>NUCLEOTIDE SEQUENCE [LARGE SCALE GENOMIC DNA]</scope>
    <source>
        <strain evidence="2 3">ATCC 44560</strain>
    </source>
</reference>
<dbReference type="RefSeq" id="XP_007691731.1">
    <property type="nucleotide sequence ID" value="XM_007693541.1"/>
</dbReference>
<feature type="compositionally biased region" description="Acidic residues" evidence="1">
    <location>
        <begin position="75"/>
        <end position="102"/>
    </location>
</feature>
<dbReference type="HOGENOM" id="CLU_139259_0_0_1"/>
<gene>
    <name evidence="2" type="ORF">COCMIDRAFT_29529</name>
</gene>
<name>W6YW33_COCMI</name>
<sequence length="161" mass="17910">MSITHVVYYHCGHLRLILTHEHDGDECPTNMPDTITTPENCNRCMNPKSVNDNDGNSRDEYFGSDFSNPSGSSDDATDSNYDGDDEDDEEGDDEGDDEGVDEMLIDEIMSDNGNAVPARRLMNLFTVRSNPASVAKTRKTPVTVSLYDIVFYVSQLHSDAY</sequence>
<keyword evidence="3" id="KW-1185">Reference proteome</keyword>
<feature type="region of interest" description="Disordered" evidence="1">
    <location>
        <begin position="22"/>
        <end position="102"/>
    </location>
</feature>
<protein>
    <submittedName>
        <fullName evidence="2">Uncharacterized protein</fullName>
    </submittedName>
</protein>
<organism evidence="2 3">
    <name type="scientific">Bipolaris oryzae ATCC 44560</name>
    <dbReference type="NCBI Taxonomy" id="930090"/>
    <lineage>
        <taxon>Eukaryota</taxon>
        <taxon>Fungi</taxon>
        <taxon>Dikarya</taxon>
        <taxon>Ascomycota</taxon>
        <taxon>Pezizomycotina</taxon>
        <taxon>Dothideomycetes</taxon>
        <taxon>Pleosporomycetidae</taxon>
        <taxon>Pleosporales</taxon>
        <taxon>Pleosporineae</taxon>
        <taxon>Pleosporaceae</taxon>
        <taxon>Bipolaris</taxon>
    </lineage>
</organism>
<dbReference type="Proteomes" id="UP000054032">
    <property type="component" value="Unassembled WGS sequence"/>
</dbReference>
<evidence type="ECO:0000256" key="1">
    <source>
        <dbReference type="SAM" id="MobiDB-lite"/>
    </source>
</evidence>
<dbReference type="GeneID" id="19121520"/>
<dbReference type="AlphaFoldDB" id="W6YW33"/>
<dbReference type="EMBL" id="KI964088">
    <property type="protein sequence ID" value="EUC41750.1"/>
    <property type="molecule type" value="Genomic_DNA"/>
</dbReference>
<feature type="compositionally biased region" description="Polar residues" evidence="1">
    <location>
        <begin position="31"/>
        <end position="40"/>
    </location>
</feature>
<feature type="compositionally biased region" description="Polar residues" evidence="1">
    <location>
        <begin position="65"/>
        <end position="74"/>
    </location>
</feature>
<dbReference type="OrthoDB" id="10476781at2759"/>